<dbReference type="RefSeq" id="WP_133284478.1">
    <property type="nucleotide sequence ID" value="NZ_SMSI01000002.1"/>
</dbReference>
<evidence type="ECO:0000256" key="1">
    <source>
        <dbReference type="ARBA" id="ARBA00005054"/>
    </source>
</evidence>
<dbReference type="GO" id="GO:0006189">
    <property type="term" value="P:'de novo' IMP biosynthetic process"/>
    <property type="evidence" value="ECO:0007669"/>
    <property type="project" value="TreeGrafter"/>
</dbReference>
<dbReference type="GO" id="GO:0005737">
    <property type="term" value="C:cytoplasm"/>
    <property type="evidence" value="ECO:0007669"/>
    <property type="project" value="TreeGrafter"/>
</dbReference>
<dbReference type="EMBL" id="SMSI01000002">
    <property type="protein sequence ID" value="TDH35778.1"/>
    <property type="molecule type" value="Genomic_DNA"/>
</dbReference>
<dbReference type="PANTHER" id="PTHR43369:SF2">
    <property type="entry name" value="PHOSPHORIBOSYLGLYCINAMIDE FORMYLTRANSFERASE"/>
    <property type="match status" value="1"/>
</dbReference>
<dbReference type="Pfam" id="PF00551">
    <property type="entry name" value="Formyl_trans_N"/>
    <property type="match status" value="1"/>
</dbReference>
<dbReference type="SUPFAM" id="SSF53328">
    <property type="entry name" value="Formyltransferase"/>
    <property type="match status" value="1"/>
</dbReference>
<evidence type="ECO:0000259" key="5">
    <source>
        <dbReference type="Pfam" id="PF00551"/>
    </source>
</evidence>
<dbReference type="AlphaFoldDB" id="A0A4R5PKF5"/>
<evidence type="ECO:0000313" key="7">
    <source>
        <dbReference type="Proteomes" id="UP000295131"/>
    </source>
</evidence>
<keyword evidence="4" id="KW-0658">Purine biosynthesis</keyword>
<dbReference type="CDD" id="cd08653">
    <property type="entry name" value="FMT_core_like_3"/>
    <property type="match status" value="1"/>
</dbReference>
<evidence type="ECO:0000256" key="2">
    <source>
        <dbReference type="ARBA" id="ARBA00012254"/>
    </source>
</evidence>
<keyword evidence="7" id="KW-1185">Reference proteome</keyword>
<dbReference type="Gene3D" id="3.40.50.170">
    <property type="entry name" value="Formyl transferase, N-terminal domain"/>
    <property type="match status" value="1"/>
</dbReference>
<sequence>MPDRSTIVILTSGGRFPWIVINAVADAFDDVVVLKERPESKVTFIRRKARLMGWVSAIGQLATMVTSRIGKSLTRARATRIMREHGASDRPNPRVRVHEVPSVNAARTLKLIGDIQPAAILSVSCRILRRDTLAAMPCPVLNFHPGITPRYRGMWSGYWARVNEDLDHYGTTVHLIDAGIDSGAVIYRRIIEPSAKETIFTDTILQTAAARDIAVMAVRDAVAGQLKPLPADGVSKQYFHPTIWAWLWRGITRGVW</sequence>
<protein>
    <recommendedName>
        <fullName evidence="2">phosphoribosylglycinamide formyltransferase 1</fullName>
        <ecNumber evidence="2">2.1.2.2</ecNumber>
    </recommendedName>
</protein>
<dbReference type="EC" id="2.1.2.2" evidence="2"/>
<name>A0A4R5PKF5_9HYPH</name>
<dbReference type="Proteomes" id="UP000295131">
    <property type="component" value="Unassembled WGS sequence"/>
</dbReference>
<evidence type="ECO:0000313" key="6">
    <source>
        <dbReference type="EMBL" id="TDH35778.1"/>
    </source>
</evidence>
<keyword evidence="3 6" id="KW-0808">Transferase</keyword>
<comment type="caution">
    <text evidence="6">The sequence shown here is derived from an EMBL/GenBank/DDBJ whole genome shotgun (WGS) entry which is preliminary data.</text>
</comment>
<dbReference type="GO" id="GO:0004644">
    <property type="term" value="F:phosphoribosylglycinamide formyltransferase activity"/>
    <property type="evidence" value="ECO:0007669"/>
    <property type="project" value="UniProtKB-EC"/>
</dbReference>
<comment type="pathway">
    <text evidence="1">Purine metabolism; IMP biosynthesis via de novo pathway; N(2)-formyl-N(1)-(5-phospho-D-ribosyl)glycinamide from N(1)-(5-phospho-D-ribosyl)glycinamide (10-formyl THF route): step 1/1.</text>
</comment>
<feature type="domain" description="Formyl transferase N-terminal" evidence="5">
    <location>
        <begin position="119"/>
        <end position="198"/>
    </location>
</feature>
<reference evidence="6 7" key="1">
    <citation type="journal article" date="2013" name="Int. J. Syst. Evol. Microbiol.">
        <title>Hoeflea suaedae sp. nov., an endophytic bacterium isolated from the root of the halophyte Suaeda maritima.</title>
        <authorList>
            <person name="Chung E.J."/>
            <person name="Park J.A."/>
            <person name="Pramanik P."/>
            <person name="Bibi F."/>
            <person name="Jeon C.O."/>
            <person name="Chung Y.R."/>
        </authorList>
    </citation>
    <scope>NUCLEOTIDE SEQUENCE [LARGE SCALE GENOMIC DNA]</scope>
    <source>
        <strain evidence="6 7">YC6898</strain>
    </source>
</reference>
<evidence type="ECO:0000256" key="4">
    <source>
        <dbReference type="ARBA" id="ARBA00022755"/>
    </source>
</evidence>
<dbReference type="PANTHER" id="PTHR43369">
    <property type="entry name" value="PHOSPHORIBOSYLGLYCINAMIDE FORMYLTRANSFERASE"/>
    <property type="match status" value="1"/>
</dbReference>
<accession>A0A4R5PKF5</accession>
<dbReference type="OrthoDB" id="9802815at2"/>
<gene>
    <name evidence="6" type="ORF">E2A64_10645</name>
</gene>
<proteinExistence type="predicted"/>
<evidence type="ECO:0000256" key="3">
    <source>
        <dbReference type="ARBA" id="ARBA00022679"/>
    </source>
</evidence>
<dbReference type="InterPro" id="IPR036477">
    <property type="entry name" value="Formyl_transf_N_sf"/>
</dbReference>
<dbReference type="InterPro" id="IPR002376">
    <property type="entry name" value="Formyl_transf_N"/>
</dbReference>
<organism evidence="6 7">
    <name type="scientific">Pseudohoeflea suaedae</name>
    <dbReference type="NCBI Taxonomy" id="877384"/>
    <lineage>
        <taxon>Bacteria</taxon>
        <taxon>Pseudomonadati</taxon>
        <taxon>Pseudomonadota</taxon>
        <taxon>Alphaproteobacteria</taxon>
        <taxon>Hyphomicrobiales</taxon>
        <taxon>Rhizobiaceae</taxon>
        <taxon>Pseudohoeflea</taxon>
    </lineage>
</organism>